<accession>A0A5A7NSU9</accession>
<evidence type="ECO:0000313" key="2">
    <source>
        <dbReference type="EMBL" id="GER23799.1"/>
    </source>
</evidence>
<sequence length="145" mass="15081">MSTPADPPLPSQPLPGEPIPGQPPSGQPRAETAPDSSLPRDASAHHAAEEFDVDLEQANDGPLKAAARWVVGLVDAALGGDGSDVMGATAVVRRIDNDAEILRVTGSNIDEAEGLAALLRKDLAELTRAEFLEKWGAQDGVETAL</sequence>
<dbReference type="Proteomes" id="UP000325307">
    <property type="component" value="Unassembled WGS sequence"/>
</dbReference>
<evidence type="ECO:0000313" key="3">
    <source>
        <dbReference type="Proteomes" id="UP000325307"/>
    </source>
</evidence>
<reference evidence="2 3" key="1">
    <citation type="submission" date="2019-09" db="EMBL/GenBank/DDBJ databases">
        <title>Arthrobacter zafarii sp. nov., a moderately thermotolerant and halotolerant actinobacterium isolated from Cholistan desert soil of Pakistan.</title>
        <authorList>
            <person name="Amin A."/>
            <person name="Ahmed I."/>
            <person name="Khalid N."/>
            <person name="Schumann P."/>
            <person name="Busse H.J."/>
            <person name="Khan I.U."/>
            <person name="Li S."/>
            <person name="Li W.J."/>
        </authorList>
    </citation>
    <scope>NUCLEOTIDE SEQUENCE [LARGE SCALE GENOMIC DNA]</scope>
    <source>
        <strain evidence="2 3">NCCP-1664</strain>
    </source>
</reference>
<keyword evidence="3" id="KW-1185">Reference proteome</keyword>
<organism evidence="2 3">
    <name type="scientific">Zafaria cholistanensis</name>
    <dbReference type="NCBI Taxonomy" id="1682741"/>
    <lineage>
        <taxon>Bacteria</taxon>
        <taxon>Bacillati</taxon>
        <taxon>Actinomycetota</taxon>
        <taxon>Actinomycetes</taxon>
        <taxon>Micrococcales</taxon>
        <taxon>Micrococcaceae</taxon>
        <taxon>Zafaria</taxon>
    </lineage>
</organism>
<gene>
    <name evidence="2" type="ORF">NCCP1664_22940</name>
</gene>
<dbReference type="EMBL" id="BKDJ01000012">
    <property type="protein sequence ID" value="GER23799.1"/>
    <property type="molecule type" value="Genomic_DNA"/>
</dbReference>
<evidence type="ECO:0000256" key="1">
    <source>
        <dbReference type="SAM" id="MobiDB-lite"/>
    </source>
</evidence>
<comment type="caution">
    <text evidence="2">The sequence shown here is derived from an EMBL/GenBank/DDBJ whole genome shotgun (WGS) entry which is preliminary data.</text>
</comment>
<dbReference type="OrthoDB" id="4947217at2"/>
<protein>
    <submittedName>
        <fullName evidence="2">Uncharacterized protein</fullName>
    </submittedName>
</protein>
<feature type="region of interest" description="Disordered" evidence="1">
    <location>
        <begin position="1"/>
        <end position="53"/>
    </location>
</feature>
<proteinExistence type="predicted"/>
<dbReference type="AlphaFoldDB" id="A0A5A7NSU9"/>
<name>A0A5A7NSU9_9MICC</name>
<dbReference type="RefSeq" id="WP_149957408.1">
    <property type="nucleotide sequence ID" value="NZ_BKDJ01000012.1"/>
</dbReference>
<feature type="compositionally biased region" description="Pro residues" evidence="1">
    <location>
        <begin position="1"/>
        <end position="26"/>
    </location>
</feature>